<evidence type="ECO:0000313" key="1">
    <source>
        <dbReference type="EMBL" id="VVV52271.1"/>
    </source>
</evidence>
<protein>
    <recommendedName>
        <fullName evidence="2">Reverse transcriptase Ty1/copia-type domain-containing protein</fullName>
    </recommendedName>
</protein>
<sequence length="26" mass="3047">MDVKNAFLYGNLSEIVYMQQPPGFER</sequence>
<name>A0A5K0WJ42_9MAGN</name>
<dbReference type="EMBL" id="LR721774">
    <property type="protein sequence ID" value="VVV52271.1"/>
    <property type="molecule type" value="Genomic_DNA"/>
</dbReference>
<reference evidence="1" key="1">
    <citation type="submission" date="2019-09" db="EMBL/GenBank/DDBJ databases">
        <authorList>
            <person name="Zhang L."/>
        </authorList>
    </citation>
    <scope>NUCLEOTIDE SEQUENCE</scope>
</reference>
<evidence type="ECO:0008006" key="2">
    <source>
        <dbReference type="Google" id="ProtNLM"/>
    </source>
</evidence>
<dbReference type="AlphaFoldDB" id="A0A5K0WJ42"/>
<accession>A0A5K0WJ42</accession>
<organism evidence="1">
    <name type="scientific">Nymphaea colorata</name>
    <name type="common">pocket water lily</name>
    <dbReference type="NCBI Taxonomy" id="210225"/>
    <lineage>
        <taxon>Eukaryota</taxon>
        <taxon>Viridiplantae</taxon>
        <taxon>Streptophyta</taxon>
        <taxon>Embryophyta</taxon>
        <taxon>Tracheophyta</taxon>
        <taxon>Spermatophyta</taxon>
        <taxon>Magnoliopsida</taxon>
        <taxon>Nymphaeales</taxon>
        <taxon>Nymphaeaceae</taxon>
        <taxon>Nymphaea</taxon>
    </lineage>
</organism>
<gene>
    <name evidence="1" type="ORF">NYM_LOCUS2660</name>
</gene>
<proteinExistence type="predicted"/>